<proteinExistence type="predicted"/>
<keyword evidence="3" id="KW-1185">Reference proteome</keyword>
<reference evidence="3" key="1">
    <citation type="journal article" date="2019" name="Int. J. Syst. Evol. Microbiol.">
        <title>The Global Catalogue of Microorganisms (GCM) 10K type strain sequencing project: providing services to taxonomists for standard genome sequencing and annotation.</title>
        <authorList>
            <consortium name="The Broad Institute Genomics Platform"/>
            <consortium name="The Broad Institute Genome Sequencing Center for Infectious Disease"/>
            <person name="Wu L."/>
            <person name="Ma J."/>
        </authorList>
    </citation>
    <scope>NUCLEOTIDE SEQUENCE [LARGE SCALE GENOMIC DNA]</scope>
    <source>
        <strain evidence="3">CECT 9128</strain>
    </source>
</reference>
<dbReference type="EMBL" id="JBHSAS010000010">
    <property type="protein sequence ID" value="MFC4028490.1"/>
    <property type="molecule type" value="Genomic_DNA"/>
</dbReference>
<feature type="domain" description="RelA/SpoT" evidence="1">
    <location>
        <begin position="64"/>
        <end position="203"/>
    </location>
</feature>
<dbReference type="Pfam" id="PF04607">
    <property type="entry name" value="RelA_SpoT"/>
    <property type="match status" value="1"/>
</dbReference>
<evidence type="ECO:0000313" key="2">
    <source>
        <dbReference type="EMBL" id="MFC4028490.1"/>
    </source>
</evidence>
<evidence type="ECO:0000313" key="3">
    <source>
        <dbReference type="Proteomes" id="UP001595793"/>
    </source>
</evidence>
<dbReference type="SMART" id="SM00954">
    <property type="entry name" value="RelA_SpoT"/>
    <property type="match status" value="1"/>
</dbReference>
<gene>
    <name evidence="2" type="ORF">ACFOS1_13825</name>
</gene>
<protein>
    <recommendedName>
        <fullName evidence="1">RelA/SpoT domain-containing protein</fullName>
    </recommendedName>
</protein>
<organism evidence="2 3">
    <name type="scientific">Zunongwangia endophytica</name>
    <dbReference type="NCBI Taxonomy" id="1808945"/>
    <lineage>
        <taxon>Bacteria</taxon>
        <taxon>Pseudomonadati</taxon>
        <taxon>Bacteroidota</taxon>
        <taxon>Flavobacteriia</taxon>
        <taxon>Flavobacteriales</taxon>
        <taxon>Flavobacteriaceae</taxon>
        <taxon>Zunongwangia</taxon>
    </lineage>
</organism>
<sequence>MIEDEISLLDKISDYYGNTILKELKSKKKEIQKVFNILIEKEAKKFNLVSENSVHNSRYVQVISRVKKKNSFREKLIRRNIGSKIINNLKLTEQNFDRSKAKISNEVENLDDVIGLRLVCDLNKDCPGALEMISNNLGFLKEHKISFKTGEIESQPQKMKNGLSIYRLKGVFDDRIGFELQIKSKIDEAWGELDHFIFYKDYSFFPSKTSVQQTMNNVGKLLDKIEDLLYDLRRSKDDYNKNLKNLLFTQELSEAYSSKIKDILGFSYQVEKLAPTLRFFIENYYPTFNIKDEENSEMSFKFLKYETSNENYKYYRNRSIELKLIEAIYINVWECETKQKLTSENYKKFSSHLCEALLENIKEEILQADTLSDYDQDLIENNFNLLIKFNSNENPWISGRLFSEFSKIRREVLDFISENFESEMEDEILGEDEIEQIYSIFLLCQFDANLEEFLDNLTERNYTQQVIIKLKEKYSNSISLNIIEKKINVFSLQILNHLAI</sequence>
<dbReference type="InterPro" id="IPR007685">
    <property type="entry name" value="RelA_SpoT"/>
</dbReference>
<comment type="caution">
    <text evidence="2">The sequence shown here is derived from an EMBL/GenBank/DDBJ whole genome shotgun (WGS) entry which is preliminary data.</text>
</comment>
<dbReference type="Proteomes" id="UP001595793">
    <property type="component" value="Unassembled WGS sequence"/>
</dbReference>
<evidence type="ECO:0000259" key="1">
    <source>
        <dbReference type="SMART" id="SM00954"/>
    </source>
</evidence>
<name>A0ABV8H8P5_9FLAO</name>
<dbReference type="RefSeq" id="WP_290232516.1">
    <property type="nucleotide sequence ID" value="NZ_JAUFPZ010000002.1"/>
</dbReference>
<accession>A0ABV8H8P5</accession>
<dbReference type="SUPFAM" id="SSF81301">
    <property type="entry name" value="Nucleotidyltransferase"/>
    <property type="match status" value="1"/>
</dbReference>
<dbReference type="Gene3D" id="3.30.460.10">
    <property type="entry name" value="Beta Polymerase, domain 2"/>
    <property type="match status" value="1"/>
</dbReference>
<dbReference type="InterPro" id="IPR043519">
    <property type="entry name" value="NT_sf"/>
</dbReference>